<protein>
    <submittedName>
        <fullName evidence="3">Uncharacterized protein</fullName>
    </submittedName>
</protein>
<organism evidence="2 3">
    <name type="scientific">Plectus sambesii</name>
    <dbReference type="NCBI Taxonomy" id="2011161"/>
    <lineage>
        <taxon>Eukaryota</taxon>
        <taxon>Metazoa</taxon>
        <taxon>Ecdysozoa</taxon>
        <taxon>Nematoda</taxon>
        <taxon>Chromadorea</taxon>
        <taxon>Plectida</taxon>
        <taxon>Plectina</taxon>
        <taxon>Plectoidea</taxon>
        <taxon>Plectidae</taxon>
        <taxon>Plectus</taxon>
    </lineage>
</organism>
<keyword evidence="2" id="KW-1185">Reference proteome</keyword>
<reference evidence="3" key="1">
    <citation type="submission" date="2022-11" db="UniProtKB">
        <authorList>
            <consortium name="WormBaseParasite"/>
        </authorList>
    </citation>
    <scope>IDENTIFICATION</scope>
</reference>
<dbReference type="Proteomes" id="UP000887566">
    <property type="component" value="Unplaced"/>
</dbReference>
<proteinExistence type="predicted"/>
<dbReference type="WBParaSite" id="PSAMB.scaffold3722size17122.g22421.t1">
    <property type="protein sequence ID" value="PSAMB.scaffold3722size17122.g22421.t1"/>
    <property type="gene ID" value="PSAMB.scaffold3722size17122.g22421"/>
</dbReference>
<evidence type="ECO:0000256" key="1">
    <source>
        <dbReference type="SAM" id="MobiDB-lite"/>
    </source>
</evidence>
<accession>A0A914WEX9</accession>
<name>A0A914WEX9_9BILA</name>
<feature type="compositionally biased region" description="Basic and acidic residues" evidence="1">
    <location>
        <begin position="78"/>
        <end position="87"/>
    </location>
</feature>
<evidence type="ECO:0000313" key="3">
    <source>
        <dbReference type="WBParaSite" id="PSAMB.scaffold3722size17122.g22421.t1"/>
    </source>
</evidence>
<feature type="region of interest" description="Disordered" evidence="1">
    <location>
        <begin position="78"/>
        <end position="105"/>
    </location>
</feature>
<sequence>MKWEPRRKCGRSGLGNFYRQKRRRQRAERMGRLDPRSFAEVNRVFALPLPATPQLPPLLGIQSSSHLPSIDCPAVDDRLHPYDDDAHATPCSSPGARSAPTAHAL</sequence>
<evidence type="ECO:0000313" key="2">
    <source>
        <dbReference type="Proteomes" id="UP000887566"/>
    </source>
</evidence>
<dbReference type="AlphaFoldDB" id="A0A914WEX9"/>